<evidence type="ECO:0000259" key="2">
    <source>
        <dbReference type="Pfam" id="PF19763"/>
    </source>
</evidence>
<dbReference type="Pfam" id="PF19763">
    <property type="entry name" value="DUF6250"/>
    <property type="match status" value="1"/>
</dbReference>
<dbReference type="InterPro" id="IPR046217">
    <property type="entry name" value="DUF6250"/>
</dbReference>
<gene>
    <name evidence="3" type="ORF">ACFS7Y_07630</name>
</gene>
<feature type="chain" id="PRO_5047502947" evidence="1">
    <location>
        <begin position="22"/>
        <end position="233"/>
    </location>
</feature>
<proteinExistence type="predicted"/>
<reference evidence="4" key="1">
    <citation type="journal article" date="2019" name="Int. J. Syst. Evol. Microbiol.">
        <title>The Global Catalogue of Microorganisms (GCM) 10K type strain sequencing project: providing services to taxonomists for standard genome sequencing and annotation.</title>
        <authorList>
            <consortium name="The Broad Institute Genomics Platform"/>
            <consortium name="The Broad Institute Genome Sequencing Center for Infectious Disease"/>
            <person name="Wu L."/>
            <person name="Ma J."/>
        </authorList>
    </citation>
    <scope>NUCLEOTIDE SEQUENCE [LARGE SCALE GENOMIC DNA]</scope>
    <source>
        <strain evidence="4">KCTC 22814</strain>
    </source>
</reference>
<name>A0ABW6BCP8_9SPHI</name>
<dbReference type="Gene3D" id="2.60.120.200">
    <property type="match status" value="1"/>
</dbReference>
<keyword evidence="4" id="KW-1185">Reference proteome</keyword>
<comment type="caution">
    <text evidence="3">The sequence shown here is derived from an EMBL/GenBank/DDBJ whole genome shotgun (WGS) entry which is preliminary data.</text>
</comment>
<protein>
    <submittedName>
        <fullName evidence="3">DUF6250 domain-containing protein</fullName>
    </submittedName>
</protein>
<accession>A0ABW6BCP8</accession>
<feature type="domain" description="DUF6250" evidence="2">
    <location>
        <begin position="60"/>
        <end position="221"/>
    </location>
</feature>
<dbReference type="RefSeq" id="WP_320185059.1">
    <property type="nucleotide sequence ID" value="NZ_CP138332.1"/>
</dbReference>
<sequence>MILRQLLTIAFVLLLAGVTAAQRQATSTISMDLENHSRWRAEFEYPHKSRLYTDGETITIESFGGATLWLDSLLTGDYIIEYERMVLLDSGKYDRLSDLNQFWLANEADAVGTLHGKDGKLASYDALDLFYVGMGGNNNSTTRFRHYDGTGERLLLDEKNEQAYLLQPNVYYTIKTVVSPANGFTAFYVNNELLFSYKGALHHAGFFGFRQTAARQKIRNVRIYKLDSLHGQQ</sequence>
<feature type="signal peptide" evidence="1">
    <location>
        <begin position="1"/>
        <end position="21"/>
    </location>
</feature>
<dbReference type="Proteomes" id="UP001597525">
    <property type="component" value="Unassembled WGS sequence"/>
</dbReference>
<organism evidence="3 4">
    <name type="scientific">Sphingobacterium bambusae</name>
    <dbReference type="NCBI Taxonomy" id="662858"/>
    <lineage>
        <taxon>Bacteria</taxon>
        <taxon>Pseudomonadati</taxon>
        <taxon>Bacteroidota</taxon>
        <taxon>Sphingobacteriia</taxon>
        <taxon>Sphingobacteriales</taxon>
        <taxon>Sphingobacteriaceae</taxon>
        <taxon>Sphingobacterium</taxon>
    </lineage>
</organism>
<evidence type="ECO:0000313" key="4">
    <source>
        <dbReference type="Proteomes" id="UP001597525"/>
    </source>
</evidence>
<evidence type="ECO:0000256" key="1">
    <source>
        <dbReference type="SAM" id="SignalP"/>
    </source>
</evidence>
<keyword evidence="1" id="KW-0732">Signal</keyword>
<evidence type="ECO:0000313" key="3">
    <source>
        <dbReference type="EMBL" id="MFD2967252.1"/>
    </source>
</evidence>
<dbReference type="EMBL" id="JBHUPB010000005">
    <property type="protein sequence ID" value="MFD2967252.1"/>
    <property type="molecule type" value="Genomic_DNA"/>
</dbReference>